<sequence length="194" mass="22231">MAFTRFHDDPCRIVKQNQQMTDPGRWTLNVPGNGDKPCYMMDPHIIPQKWGGNLWTNCIDVQSSLLGIDRQLTRDCLGSYKSPFTDVNTHAIQYPVCETLTTEQSRATNPAWTTRDLEQVDWYYLPVNPQDNVFTPFQHNLSTRVLEKDYFKREYDCQMPDLSQNGSYPSQPQLGKYVAGPVICANTNSCAKPM</sequence>
<reference evidence="1" key="1">
    <citation type="journal article" date="2020" name="Nature">
        <title>Giant virus diversity and host interactions through global metagenomics.</title>
        <authorList>
            <person name="Schulz F."/>
            <person name="Roux S."/>
            <person name="Paez-Espino D."/>
            <person name="Jungbluth S."/>
            <person name="Walsh D.A."/>
            <person name="Denef V.J."/>
            <person name="McMahon K.D."/>
            <person name="Konstantinidis K.T."/>
            <person name="Eloe-Fadrosh E.A."/>
            <person name="Kyrpides N.C."/>
            <person name="Woyke T."/>
        </authorList>
    </citation>
    <scope>NUCLEOTIDE SEQUENCE</scope>
    <source>
        <strain evidence="1">GVMAG-M-3300023179-114</strain>
    </source>
</reference>
<protein>
    <submittedName>
        <fullName evidence="1">Uncharacterized protein</fullName>
    </submittedName>
</protein>
<dbReference type="AlphaFoldDB" id="A0A6C0E1P5"/>
<dbReference type="EMBL" id="MN739722">
    <property type="protein sequence ID" value="QHT22944.1"/>
    <property type="molecule type" value="Genomic_DNA"/>
</dbReference>
<organism evidence="1">
    <name type="scientific">viral metagenome</name>
    <dbReference type="NCBI Taxonomy" id="1070528"/>
    <lineage>
        <taxon>unclassified sequences</taxon>
        <taxon>metagenomes</taxon>
        <taxon>organismal metagenomes</taxon>
    </lineage>
</organism>
<evidence type="ECO:0000313" key="1">
    <source>
        <dbReference type="EMBL" id="QHT22944.1"/>
    </source>
</evidence>
<accession>A0A6C0E1P5</accession>
<name>A0A6C0E1P5_9ZZZZ</name>
<proteinExistence type="predicted"/>